<feature type="region of interest" description="Disordered" evidence="1">
    <location>
        <begin position="284"/>
        <end position="306"/>
    </location>
</feature>
<evidence type="ECO:0000313" key="3">
    <source>
        <dbReference type="Proteomes" id="UP001185092"/>
    </source>
</evidence>
<keyword evidence="3" id="KW-1185">Reference proteome</keyword>
<evidence type="ECO:0000256" key="1">
    <source>
        <dbReference type="SAM" id="MobiDB-lite"/>
    </source>
</evidence>
<accession>A0AAE3XPW3</accession>
<dbReference type="InterPro" id="IPR032675">
    <property type="entry name" value="LRR_dom_sf"/>
</dbReference>
<evidence type="ECO:0000313" key="2">
    <source>
        <dbReference type="EMBL" id="MDR6239865.1"/>
    </source>
</evidence>
<dbReference type="AlphaFoldDB" id="A0AAE3XPW3"/>
<proteinExistence type="predicted"/>
<sequence length="306" mass="34351">MTDTHFYRKQVENFDPNKGIEDERKSYRLTCEYDDDQQVMLDLIDKFCSDPKATSVNALVIGMWGEPWDCSSEDTVKKLVENKDKLQQLEALYIGDMTFEDCEISWIIQSNVEAVFEAFPNLKLLKLRGGNELELGTVKHESLEALIIHTGGVGKSVLHSMAGAELPSLKYLEIWLGTDEYGFDGSVEDVKPLMKADLFPNLTFLGLQNSCIADDIAIAFAEQTLQETLKHVDFSMGVMTDKGMEVLMSSGVLNSLETLNVESNYLSEKILTEANNSLSLSLISGSQKEDEDEDDEDPWRYVDVGE</sequence>
<dbReference type="RefSeq" id="WP_309939670.1">
    <property type="nucleotide sequence ID" value="NZ_AP025305.1"/>
</dbReference>
<dbReference type="NCBIfam" id="NF038076">
    <property type="entry name" value="fam_STM4015"/>
    <property type="match status" value="1"/>
</dbReference>
<dbReference type="SUPFAM" id="SSF52047">
    <property type="entry name" value="RNI-like"/>
    <property type="match status" value="1"/>
</dbReference>
<dbReference type="EMBL" id="JAVDQD010000003">
    <property type="protein sequence ID" value="MDR6239865.1"/>
    <property type="molecule type" value="Genomic_DNA"/>
</dbReference>
<dbReference type="Proteomes" id="UP001185092">
    <property type="component" value="Unassembled WGS sequence"/>
</dbReference>
<dbReference type="InterPro" id="IPR047722">
    <property type="entry name" value="STM4015-like"/>
</dbReference>
<dbReference type="Gene3D" id="3.80.10.10">
    <property type="entry name" value="Ribonuclease Inhibitor"/>
    <property type="match status" value="1"/>
</dbReference>
<evidence type="ECO:0008006" key="4">
    <source>
        <dbReference type="Google" id="ProtNLM"/>
    </source>
</evidence>
<organism evidence="2 3">
    <name type="scientific">Aureibacter tunicatorum</name>
    <dbReference type="NCBI Taxonomy" id="866807"/>
    <lineage>
        <taxon>Bacteria</taxon>
        <taxon>Pseudomonadati</taxon>
        <taxon>Bacteroidota</taxon>
        <taxon>Cytophagia</taxon>
        <taxon>Cytophagales</taxon>
        <taxon>Persicobacteraceae</taxon>
        <taxon>Aureibacter</taxon>
    </lineage>
</organism>
<comment type="caution">
    <text evidence="2">The sequence shown here is derived from an EMBL/GenBank/DDBJ whole genome shotgun (WGS) entry which is preliminary data.</text>
</comment>
<name>A0AAE3XPW3_9BACT</name>
<protein>
    <recommendedName>
        <fullName evidence="4">Leucine Rich repeat-containing protein</fullName>
    </recommendedName>
</protein>
<reference evidence="2" key="1">
    <citation type="submission" date="2023-07" db="EMBL/GenBank/DDBJ databases">
        <title>Genomic Encyclopedia of Type Strains, Phase IV (KMG-IV): sequencing the most valuable type-strain genomes for metagenomic binning, comparative biology and taxonomic classification.</title>
        <authorList>
            <person name="Goeker M."/>
        </authorList>
    </citation>
    <scope>NUCLEOTIDE SEQUENCE</scope>
    <source>
        <strain evidence="2">DSM 26174</strain>
    </source>
</reference>
<gene>
    <name evidence="2" type="ORF">HNQ88_002913</name>
</gene>